<evidence type="ECO:0000313" key="2">
    <source>
        <dbReference type="EMBL" id="QNM08857.1"/>
    </source>
</evidence>
<dbReference type="EMBL" id="CP060635">
    <property type="protein sequence ID" value="QNM08857.1"/>
    <property type="molecule type" value="Genomic_DNA"/>
</dbReference>
<reference evidence="2 3" key="1">
    <citation type="submission" date="2020-08" db="EMBL/GenBank/DDBJ databases">
        <authorList>
            <person name="Liu C."/>
            <person name="Sun Q."/>
        </authorList>
    </citation>
    <scope>NUCLEOTIDE SEQUENCE [LARGE SCALE GENOMIC DNA]</scope>
    <source>
        <strain evidence="2 3">NSJ-29</strain>
    </source>
</reference>
<feature type="transmembrane region" description="Helical" evidence="1">
    <location>
        <begin position="6"/>
        <end position="24"/>
    </location>
</feature>
<sequence length="81" mass="9165">MIKYLILYFPMLIFSGATLPFEVMPEFVQRFVGVFPMIQGIQLMKATFLVLPLEHAGLPIVIMLDVTLVCGGIAVKCFKWE</sequence>
<keyword evidence="1" id="KW-0472">Membrane</keyword>
<feature type="transmembrane region" description="Helical" evidence="1">
    <location>
        <begin position="57"/>
        <end position="78"/>
    </location>
</feature>
<keyword evidence="1" id="KW-0812">Transmembrane</keyword>
<proteinExistence type="predicted"/>
<dbReference type="RefSeq" id="WP_249328981.1">
    <property type="nucleotide sequence ID" value="NZ_CP060635.1"/>
</dbReference>
<organism evidence="2 3">
    <name type="scientific">Wansuia hejianensis</name>
    <dbReference type="NCBI Taxonomy" id="2763667"/>
    <lineage>
        <taxon>Bacteria</taxon>
        <taxon>Bacillati</taxon>
        <taxon>Bacillota</taxon>
        <taxon>Clostridia</taxon>
        <taxon>Lachnospirales</taxon>
        <taxon>Lachnospiraceae</taxon>
        <taxon>Wansuia</taxon>
    </lineage>
</organism>
<keyword evidence="1" id="KW-1133">Transmembrane helix</keyword>
<evidence type="ECO:0000256" key="1">
    <source>
        <dbReference type="SAM" id="Phobius"/>
    </source>
</evidence>
<accession>A0A7G9GDH5</accession>
<gene>
    <name evidence="2" type="ORF">H9Q79_00665</name>
</gene>
<dbReference type="Proteomes" id="UP000515860">
    <property type="component" value="Chromosome"/>
</dbReference>
<dbReference type="KEGG" id="whj:H9Q79_00665"/>
<keyword evidence="3" id="KW-1185">Reference proteome</keyword>
<name>A0A7G9GDH5_9FIRM</name>
<protein>
    <submittedName>
        <fullName evidence="2">Uncharacterized protein</fullName>
    </submittedName>
</protein>
<dbReference type="AlphaFoldDB" id="A0A7G9GDH5"/>
<evidence type="ECO:0000313" key="3">
    <source>
        <dbReference type="Proteomes" id="UP000515860"/>
    </source>
</evidence>